<accession>A0A974P351</accession>
<gene>
    <name evidence="2" type="ORF">JKL49_26370</name>
</gene>
<dbReference type="PROSITE" id="PS51257">
    <property type="entry name" value="PROKAR_LIPOPROTEIN"/>
    <property type="match status" value="1"/>
</dbReference>
<keyword evidence="1" id="KW-0732">Signal</keyword>
<dbReference type="AlphaFoldDB" id="A0A974P351"/>
<dbReference type="EMBL" id="CP068570">
    <property type="protein sequence ID" value="QQZ50097.1"/>
    <property type="molecule type" value="Genomic_DNA"/>
</dbReference>
<feature type="chain" id="PRO_5038090052" evidence="1">
    <location>
        <begin position="27"/>
        <end position="56"/>
    </location>
</feature>
<protein>
    <submittedName>
        <fullName evidence="2">Uncharacterized protein</fullName>
    </submittedName>
</protein>
<feature type="signal peptide" evidence="1">
    <location>
        <begin position="1"/>
        <end position="26"/>
    </location>
</feature>
<proteinExistence type="predicted"/>
<reference evidence="2" key="1">
    <citation type="submission" date="2021-01" db="EMBL/GenBank/DDBJ databases">
        <title>Genome sequence of Phenylobacterium sp. 20VBR1 isolated from a valley glaceir, Ny-Alesund, Svalbard.</title>
        <authorList>
            <person name="Thomas F.A."/>
            <person name="Krishnan K.P."/>
            <person name="Sinha R.K."/>
        </authorList>
    </citation>
    <scope>NUCLEOTIDE SEQUENCE</scope>
    <source>
        <strain evidence="2">20VBR1</strain>
    </source>
</reference>
<sequence>MRIHETRLAGLCGLVLMSACSPRAPAAKPAPAPVAEAMPVSALKSALNSPPAHGRR</sequence>
<organism evidence="2">
    <name type="scientific">Phenylobacterium glaciei</name>
    <dbReference type="NCBI Taxonomy" id="2803784"/>
    <lineage>
        <taxon>Bacteria</taxon>
        <taxon>Pseudomonadati</taxon>
        <taxon>Pseudomonadota</taxon>
        <taxon>Alphaproteobacteria</taxon>
        <taxon>Caulobacterales</taxon>
        <taxon>Caulobacteraceae</taxon>
        <taxon>Phenylobacterium</taxon>
    </lineage>
</organism>
<name>A0A974P351_9CAUL</name>
<evidence type="ECO:0000256" key="1">
    <source>
        <dbReference type="SAM" id="SignalP"/>
    </source>
</evidence>
<evidence type="ECO:0000313" key="2">
    <source>
        <dbReference type="EMBL" id="QQZ50097.1"/>
    </source>
</evidence>